<accession>A0ABN7V1D4</accession>
<reference evidence="2 3" key="1">
    <citation type="submission" date="2021-06" db="EMBL/GenBank/DDBJ databases">
        <authorList>
            <person name="Kallberg Y."/>
            <person name="Tangrot J."/>
            <person name="Rosling A."/>
        </authorList>
    </citation>
    <scope>NUCLEOTIDE SEQUENCE [LARGE SCALE GENOMIC DNA]</scope>
    <source>
        <strain evidence="2 3">120-4 pot B 10/14</strain>
    </source>
</reference>
<name>A0ABN7V1D4_GIGMA</name>
<sequence length="63" mass="7350">GRSSCHERDRDYSEGNSSRSRTKKFILTETIEVVIFFLVEYLCVGRLTGRVKPIRTVIVLRDF</sequence>
<evidence type="ECO:0000256" key="1">
    <source>
        <dbReference type="SAM" id="MobiDB-lite"/>
    </source>
</evidence>
<feature type="non-terminal residue" evidence="2">
    <location>
        <position position="1"/>
    </location>
</feature>
<feature type="compositionally biased region" description="Basic and acidic residues" evidence="1">
    <location>
        <begin position="1"/>
        <end position="13"/>
    </location>
</feature>
<comment type="caution">
    <text evidence="2">The sequence shown here is derived from an EMBL/GenBank/DDBJ whole genome shotgun (WGS) entry which is preliminary data.</text>
</comment>
<keyword evidence="3" id="KW-1185">Reference proteome</keyword>
<feature type="region of interest" description="Disordered" evidence="1">
    <location>
        <begin position="1"/>
        <end position="20"/>
    </location>
</feature>
<organism evidence="2 3">
    <name type="scientific">Gigaspora margarita</name>
    <dbReference type="NCBI Taxonomy" id="4874"/>
    <lineage>
        <taxon>Eukaryota</taxon>
        <taxon>Fungi</taxon>
        <taxon>Fungi incertae sedis</taxon>
        <taxon>Mucoromycota</taxon>
        <taxon>Glomeromycotina</taxon>
        <taxon>Glomeromycetes</taxon>
        <taxon>Diversisporales</taxon>
        <taxon>Gigasporaceae</taxon>
        <taxon>Gigaspora</taxon>
    </lineage>
</organism>
<gene>
    <name evidence="2" type="ORF">GMARGA_LOCUS12940</name>
</gene>
<evidence type="ECO:0000313" key="3">
    <source>
        <dbReference type="Proteomes" id="UP000789901"/>
    </source>
</evidence>
<dbReference type="Proteomes" id="UP000789901">
    <property type="component" value="Unassembled WGS sequence"/>
</dbReference>
<dbReference type="EMBL" id="CAJVQB010008080">
    <property type="protein sequence ID" value="CAG8713734.1"/>
    <property type="molecule type" value="Genomic_DNA"/>
</dbReference>
<proteinExistence type="predicted"/>
<evidence type="ECO:0000313" key="2">
    <source>
        <dbReference type="EMBL" id="CAG8713734.1"/>
    </source>
</evidence>
<protein>
    <submittedName>
        <fullName evidence="2">20913_t:CDS:1</fullName>
    </submittedName>
</protein>